<evidence type="ECO:0000256" key="1">
    <source>
        <dbReference type="SAM" id="Phobius"/>
    </source>
</evidence>
<name>D6S9R9_FINMA</name>
<feature type="transmembrane region" description="Helical" evidence="1">
    <location>
        <begin position="162"/>
        <end position="189"/>
    </location>
</feature>
<feature type="transmembrane region" description="Helical" evidence="1">
    <location>
        <begin position="108"/>
        <end position="126"/>
    </location>
</feature>
<protein>
    <recommendedName>
        <fullName evidence="3">Yip1 domain-containing protein</fullName>
    </recommendedName>
</protein>
<keyword evidence="1" id="KW-1133">Transmembrane helix</keyword>
<dbReference type="STRING" id="525282.HMPREF0391_11205"/>
<keyword evidence="1" id="KW-0812">Transmembrane</keyword>
<sequence length="190" mass="21413">MYKLRGVFMKKFYGEVFSRLEKHIKTIEKKQGAWMFTLIISGVISLLSFMLWMKISPPNSSQDFLSLSLPLSYFSKTVMSPFSCVLSFWIATSFLKKDMVAKISNSEFLAKASVYTLVTIVLASVFNTRIPVVSVIVNVISGFVYSIVMYDKFKPDFLNKATITAAIVKIVMSAIGFLMGTTLLFFIVLN</sequence>
<proteinExistence type="predicted"/>
<comment type="caution">
    <text evidence="2">The sequence shown here is derived from an EMBL/GenBank/DDBJ whole genome shotgun (WGS) entry which is preliminary data.</text>
</comment>
<feature type="transmembrane region" description="Helical" evidence="1">
    <location>
        <begin position="132"/>
        <end position="150"/>
    </location>
</feature>
<dbReference type="AlphaFoldDB" id="D6S9R9"/>
<evidence type="ECO:0000313" key="2">
    <source>
        <dbReference type="EMBL" id="EFH93547.1"/>
    </source>
</evidence>
<dbReference type="HOGENOM" id="CLU_1479964_0_0_9"/>
<gene>
    <name evidence="2" type="ORF">HMPREF0391_11205</name>
</gene>
<dbReference type="Proteomes" id="UP000004063">
    <property type="component" value="Chromosome"/>
</dbReference>
<dbReference type="EMBL" id="ACHM02000002">
    <property type="protein sequence ID" value="EFH93547.1"/>
    <property type="molecule type" value="Genomic_DNA"/>
</dbReference>
<keyword evidence="1" id="KW-0472">Membrane</keyword>
<accession>D6S9R9</accession>
<evidence type="ECO:0008006" key="3">
    <source>
        <dbReference type="Google" id="ProtNLM"/>
    </source>
</evidence>
<reference evidence="2" key="1">
    <citation type="submission" date="2010-05" db="EMBL/GenBank/DDBJ databases">
        <authorList>
            <person name="Muzny D."/>
            <person name="Qin X."/>
            <person name="Buhay C."/>
            <person name="Dugan-Rocha S."/>
            <person name="Ding Y."/>
            <person name="Chen G."/>
            <person name="Hawes A."/>
            <person name="Holder M."/>
            <person name="Jhangiani S."/>
            <person name="Johnson A."/>
            <person name="Khan Z."/>
            <person name="Li Z."/>
            <person name="Liu W."/>
            <person name="Liu X."/>
            <person name="Perez L."/>
            <person name="Shen H."/>
            <person name="Wang Q."/>
            <person name="Watt J."/>
            <person name="Xi L."/>
            <person name="Xin Y."/>
            <person name="Zhou J."/>
            <person name="Deng J."/>
            <person name="Jiang H."/>
            <person name="Liu Y."/>
            <person name="Qu J."/>
            <person name="Song X.-Z."/>
            <person name="Zhang L."/>
            <person name="Villasana D."/>
            <person name="Johnson A."/>
            <person name="Liu J."/>
            <person name="Liyanage D."/>
            <person name="Lorensuhewa L."/>
            <person name="Robinson T."/>
            <person name="Song A."/>
            <person name="Song B.-B."/>
            <person name="Dinh H."/>
            <person name="Thornton R."/>
            <person name="Coyle M."/>
            <person name="Francisco L."/>
            <person name="Jackson L."/>
            <person name="Javaid M."/>
            <person name="Korchina V."/>
            <person name="Kovar C."/>
            <person name="Mata R."/>
            <person name="Mathew T."/>
            <person name="Ngo R."/>
            <person name="Nguyen L."/>
            <person name="Nguyen N."/>
            <person name="Okwuonu G."/>
            <person name="Ongeri F."/>
            <person name="Pham C."/>
            <person name="Simmons D."/>
            <person name="Wilczek-Boney K."/>
            <person name="Hale W."/>
            <person name="Jakkamsetti A."/>
            <person name="Pham P."/>
            <person name="Ruth R."/>
            <person name="San Lucas F."/>
            <person name="Warren J."/>
            <person name="Zhang J."/>
            <person name="Zhao Z."/>
            <person name="Zhou C."/>
            <person name="Zhu D."/>
            <person name="Lee S."/>
            <person name="Bess C."/>
            <person name="Blankenburg K."/>
            <person name="Forbes L."/>
            <person name="Fu Q."/>
            <person name="Gubbala S."/>
            <person name="Hirani K."/>
            <person name="Jayaseelan J.C."/>
            <person name="Lara F."/>
            <person name="Munidasa M."/>
            <person name="Palculict T."/>
            <person name="Patil S."/>
            <person name="Pu L.-L."/>
            <person name="Saada N."/>
            <person name="Tang L."/>
            <person name="Weissenberger G."/>
            <person name="Zhu Y."/>
            <person name="Hemphill L."/>
            <person name="Shang Y."/>
            <person name="Youmans B."/>
            <person name="Ayvaz T."/>
            <person name="Ross M."/>
            <person name="Santibanez J."/>
            <person name="Aqrawi P."/>
            <person name="Gross S."/>
            <person name="Joshi V."/>
            <person name="Fowler G."/>
            <person name="Nazareth L."/>
            <person name="Reid J."/>
            <person name="Worley K."/>
            <person name="Petrosino J."/>
            <person name="Highlander S."/>
            <person name="Gibbs R."/>
        </authorList>
    </citation>
    <scope>NUCLEOTIDE SEQUENCE [LARGE SCALE GENOMIC DNA]</scope>
    <source>
        <strain evidence="2">ATCC 53516</strain>
    </source>
</reference>
<feature type="transmembrane region" description="Helical" evidence="1">
    <location>
        <begin position="73"/>
        <end position="96"/>
    </location>
</feature>
<feature type="transmembrane region" description="Helical" evidence="1">
    <location>
        <begin position="32"/>
        <end position="53"/>
    </location>
</feature>
<organism evidence="2">
    <name type="scientific">Finegoldia magna ATCC 53516</name>
    <dbReference type="NCBI Taxonomy" id="525282"/>
    <lineage>
        <taxon>Bacteria</taxon>
        <taxon>Bacillati</taxon>
        <taxon>Bacillota</taxon>
        <taxon>Tissierellia</taxon>
        <taxon>Tissierellales</taxon>
        <taxon>Peptoniphilaceae</taxon>
        <taxon>Finegoldia</taxon>
    </lineage>
</organism>